<evidence type="ECO:0000313" key="2">
    <source>
        <dbReference type="EMBL" id="WPU95404.1"/>
    </source>
</evidence>
<accession>A0ABZ0TUE2</accession>
<organism evidence="2 3">
    <name type="scientific">Mucilaginibacter sabulilitoris</name>
    <dbReference type="NCBI Taxonomy" id="1173583"/>
    <lineage>
        <taxon>Bacteria</taxon>
        <taxon>Pseudomonadati</taxon>
        <taxon>Bacteroidota</taxon>
        <taxon>Sphingobacteriia</taxon>
        <taxon>Sphingobacteriales</taxon>
        <taxon>Sphingobacteriaceae</taxon>
        <taxon>Mucilaginibacter</taxon>
    </lineage>
</organism>
<proteinExistence type="predicted"/>
<evidence type="ECO:0000256" key="1">
    <source>
        <dbReference type="SAM" id="Phobius"/>
    </source>
</evidence>
<keyword evidence="1" id="KW-0812">Transmembrane</keyword>
<evidence type="ECO:0000313" key="3">
    <source>
        <dbReference type="Proteomes" id="UP001324380"/>
    </source>
</evidence>
<dbReference type="RefSeq" id="WP_321564515.1">
    <property type="nucleotide sequence ID" value="NZ_CP139558.1"/>
</dbReference>
<keyword evidence="1" id="KW-1133">Transmembrane helix</keyword>
<reference evidence="2 3" key="1">
    <citation type="submission" date="2023-11" db="EMBL/GenBank/DDBJ databases">
        <title>Analysis of the Genomes of Mucilaginibacter gossypii cycad 4 and M. sabulilitoris SNA2: microbes with the potential for plant growth promotion.</title>
        <authorList>
            <person name="Hirsch A.M."/>
            <person name="Humm E."/>
            <person name="Rubbi M."/>
            <person name="Del Vecchio G."/>
            <person name="Ha S.M."/>
            <person name="Pellegrini M."/>
            <person name="Gunsalus R.P."/>
        </authorList>
    </citation>
    <scope>NUCLEOTIDE SEQUENCE [LARGE SCALE GENOMIC DNA]</scope>
    <source>
        <strain evidence="2 3">SNA2</strain>
    </source>
</reference>
<feature type="transmembrane region" description="Helical" evidence="1">
    <location>
        <begin position="44"/>
        <end position="65"/>
    </location>
</feature>
<name>A0ABZ0TUE2_9SPHI</name>
<dbReference type="EMBL" id="CP139558">
    <property type="protein sequence ID" value="WPU95404.1"/>
    <property type="molecule type" value="Genomic_DNA"/>
</dbReference>
<gene>
    <name evidence="2" type="ORF">SNE25_07695</name>
</gene>
<keyword evidence="3" id="KW-1185">Reference proteome</keyword>
<protein>
    <submittedName>
        <fullName evidence="2">Uncharacterized protein</fullName>
    </submittedName>
</protein>
<dbReference type="Proteomes" id="UP001324380">
    <property type="component" value="Chromosome"/>
</dbReference>
<keyword evidence="1" id="KW-0472">Membrane</keyword>
<sequence length="263" mass="28931">MDTRDNELDKLFQSALDGHEIEPSAVVWQGVTSRLDADKRKRLLIPYLSIAACIILLVTAGILFVPKPVKVSNEQTTDRIAKNSRSVKRAAIIKADANEQPVDQQNKKTSPAVIAPVNRLAQTKLIKANKNVINKAVVVHEQKNYITKQDSAVQLAFVNRGNDLENPTVPDLGDVTKPAAVDAPVLKNKVVLVAMQLPGTNNKPVTIKPVKRHRIRSLGDVFNVMIAAVDKREDKIIEFSNTDEDDATITGVNLGIIKVKKEK</sequence>